<name>A6KC88_RAT</name>
<evidence type="ECO:0000256" key="1">
    <source>
        <dbReference type="SAM" id="MobiDB-lite"/>
    </source>
</evidence>
<feature type="region of interest" description="Disordered" evidence="1">
    <location>
        <begin position="1"/>
        <end position="23"/>
    </location>
</feature>
<sequence>MNSFACGKSGNKDQSPVQNPKSHLQGCCSTVSFGFLGQTALPLCK</sequence>
<evidence type="ECO:0000313" key="2">
    <source>
        <dbReference type="EMBL" id="EDL87054.1"/>
    </source>
</evidence>
<reference evidence="2 3" key="1">
    <citation type="submission" date="2005-09" db="EMBL/GenBank/DDBJ databases">
        <authorList>
            <person name="Mural R.J."/>
            <person name="Li P.W."/>
            <person name="Adams M.D."/>
            <person name="Amanatides P.G."/>
            <person name="Baden-Tillson H."/>
            <person name="Barnstead M."/>
            <person name="Chin S.H."/>
            <person name="Dew I."/>
            <person name="Evans C.A."/>
            <person name="Ferriera S."/>
            <person name="Flanigan M."/>
            <person name="Fosler C."/>
            <person name="Glodek A."/>
            <person name="Gu Z."/>
            <person name="Holt R.A."/>
            <person name="Jennings D."/>
            <person name="Kraft C.L."/>
            <person name="Lu F."/>
            <person name="Nguyen T."/>
            <person name="Nusskern D.R."/>
            <person name="Pfannkoch C.M."/>
            <person name="Sitter C."/>
            <person name="Sutton G.G."/>
            <person name="Venter J.C."/>
            <person name="Wang Z."/>
            <person name="Woodage T."/>
            <person name="Zheng X.H."/>
            <person name="Zhong F."/>
        </authorList>
    </citation>
    <scope>NUCLEOTIDE SEQUENCE [LARGE SCALE GENOMIC DNA]</scope>
    <source>
        <strain>BN</strain>
        <strain evidence="3">Sprague-Dawley</strain>
    </source>
</reference>
<organism evidence="2 3">
    <name type="scientific">Rattus norvegicus</name>
    <name type="common">Rat</name>
    <dbReference type="NCBI Taxonomy" id="10116"/>
    <lineage>
        <taxon>Eukaryota</taxon>
        <taxon>Metazoa</taxon>
        <taxon>Chordata</taxon>
        <taxon>Craniata</taxon>
        <taxon>Vertebrata</taxon>
        <taxon>Euteleostomi</taxon>
        <taxon>Mammalia</taxon>
        <taxon>Eutheria</taxon>
        <taxon>Euarchontoglires</taxon>
        <taxon>Glires</taxon>
        <taxon>Rodentia</taxon>
        <taxon>Myomorpha</taxon>
        <taxon>Muroidea</taxon>
        <taxon>Muridae</taxon>
        <taxon>Murinae</taxon>
        <taxon>Rattus</taxon>
    </lineage>
</organism>
<evidence type="ECO:0000313" key="3">
    <source>
        <dbReference type="Proteomes" id="UP000234681"/>
    </source>
</evidence>
<feature type="compositionally biased region" description="Polar residues" evidence="1">
    <location>
        <begin position="12"/>
        <end position="23"/>
    </location>
</feature>
<proteinExistence type="predicted"/>
<dbReference type="EMBL" id="CH474035">
    <property type="protein sequence ID" value="EDL87054.1"/>
    <property type="molecule type" value="Genomic_DNA"/>
</dbReference>
<dbReference type="Proteomes" id="UP000234681">
    <property type="component" value="Chromosome 7"/>
</dbReference>
<dbReference type="AlphaFoldDB" id="A6KC88"/>
<accession>A6KC88</accession>
<protein>
    <submittedName>
        <fullName evidence="2">RCG50626</fullName>
    </submittedName>
</protein>
<gene>
    <name evidence="2" type="ORF">rCG_50626</name>
</gene>